<reference evidence="2" key="2">
    <citation type="submission" date="2015-06" db="UniProtKB">
        <authorList>
            <consortium name="EnsemblMetazoa"/>
        </authorList>
    </citation>
    <scope>IDENTIFICATION</scope>
</reference>
<evidence type="ECO:0000313" key="2">
    <source>
        <dbReference type="EnsemblMetazoa" id="MESCA011223-PA"/>
    </source>
</evidence>
<dbReference type="EMBL" id="CAQQ02132822">
    <property type="status" value="NOT_ANNOTATED_CDS"/>
    <property type="molecule type" value="Genomic_DNA"/>
</dbReference>
<protein>
    <submittedName>
        <fullName evidence="2">Uncharacterized protein</fullName>
    </submittedName>
</protein>
<dbReference type="EnsemblMetazoa" id="MESCA011223-RA">
    <property type="protein sequence ID" value="MESCA011223-PA"/>
    <property type="gene ID" value="MESCA011223"/>
</dbReference>
<organism evidence="2 3">
    <name type="scientific">Megaselia scalaris</name>
    <name type="common">Humpbacked fly</name>
    <name type="synonym">Phora scalaris</name>
    <dbReference type="NCBI Taxonomy" id="36166"/>
    <lineage>
        <taxon>Eukaryota</taxon>
        <taxon>Metazoa</taxon>
        <taxon>Ecdysozoa</taxon>
        <taxon>Arthropoda</taxon>
        <taxon>Hexapoda</taxon>
        <taxon>Insecta</taxon>
        <taxon>Pterygota</taxon>
        <taxon>Neoptera</taxon>
        <taxon>Endopterygota</taxon>
        <taxon>Diptera</taxon>
        <taxon>Brachycera</taxon>
        <taxon>Muscomorpha</taxon>
        <taxon>Platypezoidea</taxon>
        <taxon>Phoridae</taxon>
        <taxon>Megaseliini</taxon>
        <taxon>Megaselia</taxon>
    </lineage>
</organism>
<feature type="compositionally biased region" description="Polar residues" evidence="1">
    <location>
        <begin position="46"/>
        <end position="59"/>
    </location>
</feature>
<dbReference type="AlphaFoldDB" id="T1H4L1"/>
<reference evidence="3" key="1">
    <citation type="submission" date="2013-02" db="EMBL/GenBank/DDBJ databases">
        <authorList>
            <person name="Hughes D."/>
        </authorList>
    </citation>
    <scope>NUCLEOTIDE SEQUENCE</scope>
    <source>
        <strain>Durham</strain>
        <strain evidence="3">NC isolate 2 -- Noor lab</strain>
    </source>
</reference>
<proteinExistence type="predicted"/>
<dbReference type="Proteomes" id="UP000015102">
    <property type="component" value="Unassembled WGS sequence"/>
</dbReference>
<feature type="compositionally biased region" description="Polar residues" evidence="1">
    <location>
        <begin position="77"/>
        <end position="92"/>
    </location>
</feature>
<keyword evidence="3" id="KW-1185">Reference proteome</keyword>
<sequence>MDGQSEKILMLLKQYPITIYNIEYNFLQNIEISSYRSEEVERLEQNDPSSYLTHPTSDRPNYIGNHIRHIRMEHNDPSSSSLTHPTLNNITS</sequence>
<feature type="region of interest" description="Disordered" evidence="1">
    <location>
        <begin position="41"/>
        <end position="92"/>
    </location>
</feature>
<dbReference type="EMBL" id="CAQQ02132821">
    <property type="status" value="NOT_ANNOTATED_CDS"/>
    <property type="molecule type" value="Genomic_DNA"/>
</dbReference>
<evidence type="ECO:0000256" key="1">
    <source>
        <dbReference type="SAM" id="MobiDB-lite"/>
    </source>
</evidence>
<accession>T1H4L1</accession>
<name>T1H4L1_MEGSC</name>
<evidence type="ECO:0000313" key="3">
    <source>
        <dbReference type="Proteomes" id="UP000015102"/>
    </source>
</evidence>
<dbReference type="HOGENOM" id="CLU_2415774_0_0_1"/>